<keyword evidence="2" id="KW-0805">Transcription regulation</keyword>
<dbReference type="Proteomes" id="UP001170481">
    <property type="component" value="Unassembled WGS sequence"/>
</dbReference>
<sequence length="255" mass="28987">MSSHAKPPVRPHRDTDERTPDAHGPEAETPDELQACAAQQYRHSLDQLFAEHRHELTGFLVRQLGSHELAEDISHEVYLRLRLTGDWPANPRAWLFRIARNLIIDHHRHQSRAPEFESVSEGDERVAAAHLDPERSLARRQKLQVVDAALSELAGHFRLALTWYRLEGLTKREIGERLGVSERMAGRYVTQAQQHCEMRLAAAGCYRNEVSRDCVACQQDTADSPPAVRQTSAAPDKARRRSRRDDIPAARGDQH</sequence>
<proteinExistence type="inferred from homology"/>
<evidence type="ECO:0000259" key="7">
    <source>
        <dbReference type="Pfam" id="PF08281"/>
    </source>
</evidence>
<dbReference type="GO" id="GO:0016987">
    <property type="term" value="F:sigma factor activity"/>
    <property type="evidence" value="ECO:0007669"/>
    <property type="project" value="UniProtKB-KW"/>
</dbReference>
<dbReference type="InterPro" id="IPR014284">
    <property type="entry name" value="RNA_pol_sigma-70_dom"/>
</dbReference>
<feature type="region of interest" description="Disordered" evidence="5">
    <location>
        <begin position="1"/>
        <end position="29"/>
    </location>
</feature>
<keyword evidence="3" id="KW-0731">Sigma factor</keyword>
<dbReference type="Pfam" id="PF08281">
    <property type="entry name" value="Sigma70_r4_2"/>
    <property type="match status" value="1"/>
</dbReference>
<evidence type="ECO:0000256" key="1">
    <source>
        <dbReference type="ARBA" id="ARBA00010641"/>
    </source>
</evidence>
<feature type="compositionally biased region" description="Basic and acidic residues" evidence="5">
    <location>
        <begin position="11"/>
        <end position="26"/>
    </location>
</feature>
<dbReference type="PANTHER" id="PTHR43133:SF63">
    <property type="entry name" value="RNA POLYMERASE SIGMA FACTOR FECI-RELATED"/>
    <property type="match status" value="1"/>
</dbReference>
<dbReference type="InterPro" id="IPR013325">
    <property type="entry name" value="RNA_pol_sigma_r2"/>
</dbReference>
<dbReference type="InterPro" id="IPR013324">
    <property type="entry name" value="RNA_pol_sigma_r3/r4-like"/>
</dbReference>
<dbReference type="InterPro" id="IPR007627">
    <property type="entry name" value="RNA_pol_sigma70_r2"/>
</dbReference>
<dbReference type="InterPro" id="IPR036388">
    <property type="entry name" value="WH-like_DNA-bd_sf"/>
</dbReference>
<dbReference type="InterPro" id="IPR039425">
    <property type="entry name" value="RNA_pol_sigma-70-like"/>
</dbReference>
<feature type="region of interest" description="Disordered" evidence="5">
    <location>
        <begin position="220"/>
        <end position="255"/>
    </location>
</feature>
<comment type="caution">
    <text evidence="8">The sequence shown here is derived from an EMBL/GenBank/DDBJ whole genome shotgun (WGS) entry which is preliminary data.</text>
</comment>
<feature type="compositionally biased region" description="Basic and acidic residues" evidence="5">
    <location>
        <begin position="243"/>
        <end position="255"/>
    </location>
</feature>
<evidence type="ECO:0000256" key="2">
    <source>
        <dbReference type="ARBA" id="ARBA00023015"/>
    </source>
</evidence>
<dbReference type="AlphaFoldDB" id="A0AAP4TZS7"/>
<comment type="similarity">
    <text evidence="1">Belongs to the sigma-70 factor family. ECF subfamily.</text>
</comment>
<organism evidence="8 9">
    <name type="scientific">Cobetia amphilecti</name>
    <dbReference type="NCBI Taxonomy" id="1055104"/>
    <lineage>
        <taxon>Bacteria</taxon>
        <taxon>Pseudomonadati</taxon>
        <taxon>Pseudomonadota</taxon>
        <taxon>Gammaproteobacteria</taxon>
        <taxon>Oceanospirillales</taxon>
        <taxon>Halomonadaceae</taxon>
        <taxon>Cobetia</taxon>
    </lineage>
</organism>
<reference evidence="8" key="1">
    <citation type="submission" date="2023-07" db="EMBL/GenBank/DDBJ databases">
        <title>Genome content predicts the carbon catabolic preferences of heterotrophic bacteria.</title>
        <authorList>
            <person name="Gralka M."/>
        </authorList>
    </citation>
    <scope>NUCLEOTIDE SEQUENCE</scope>
    <source>
        <strain evidence="8">C2R13</strain>
    </source>
</reference>
<dbReference type="InterPro" id="IPR013249">
    <property type="entry name" value="RNA_pol_sigma70_r4_t2"/>
</dbReference>
<dbReference type="Gene3D" id="1.10.10.10">
    <property type="entry name" value="Winged helix-like DNA-binding domain superfamily/Winged helix DNA-binding domain"/>
    <property type="match status" value="1"/>
</dbReference>
<gene>
    <name evidence="8" type="ORF">Q4535_11700</name>
</gene>
<dbReference type="PANTHER" id="PTHR43133">
    <property type="entry name" value="RNA POLYMERASE ECF-TYPE SIGMA FACTO"/>
    <property type="match status" value="1"/>
</dbReference>
<dbReference type="NCBIfam" id="TIGR02937">
    <property type="entry name" value="sigma70-ECF"/>
    <property type="match status" value="1"/>
</dbReference>
<feature type="domain" description="RNA polymerase sigma-70 region 2" evidence="6">
    <location>
        <begin position="48"/>
        <end position="112"/>
    </location>
</feature>
<evidence type="ECO:0000313" key="9">
    <source>
        <dbReference type="Proteomes" id="UP001170481"/>
    </source>
</evidence>
<keyword evidence="4" id="KW-0804">Transcription</keyword>
<evidence type="ECO:0000256" key="4">
    <source>
        <dbReference type="ARBA" id="ARBA00023163"/>
    </source>
</evidence>
<evidence type="ECO:0000256" key="3">
    <source>
        <dbReference type="ARBA" id="ARBA00023082"/>
    </source>
</evidence>
<dbReference type="Pfam" id="PF04542">
    <property type="entry name" value="Sigma70_r2"/>
    <property type="match status" value="1"/>
</dbReference>
<evidence type="ECO:0000256" key="5">
    <source>
        <dbReference type="SAM" id="MobiDB-lite"/>
    </source>
</evidence>
<dbReference type="Gene3D" id="1.10.1740.10">
    <property type="match status" value="1"/>
</dbReference>
<evidence type="ECO:0000259" key="6">
    <source>
        <dbReference type="Pfam" id="PF04542"/>
    </source>
</evidence>
<dbReference type="SUPFAM" id="SSF88946">
    <property type="entry name" value="Sigma2 domain of RNA polymerase sigma factors"/>
    <property type="match status" value="1"/>
</dbReference>
<accession>A0AAP4TZS7</accession>
<feature type="domain" description="RNA polymerase sigma factor 70 region 4 type 2" evidence="7">
    <location>
        <begin position="144"/>
        <end position="196"/>
    </location>
</feature>
<dbReference type="SUPFAM" id="SSF88659">
    <property type="entry name" value="Sigma3 and sigma4 domains of RNA polymerase sigma factors"/>
    <property type="match status" value="1"/>
</dbReference>
<dbReference type="RefSeq" id="WP_303594363.1">
    <property type="nucleotide sequence ID" value="NZ_JAUORK010000015.1"/>
</dbReference>
<dbReference type="GO" id="GO:0003677">
    <property type="term" value="F:DNA binding"/>
    <property type="evidence" value="ECO:0007669"/>
    <property type="project" value="InterPro"/>
</dbReference>
<protein>
    <submittedName>
        <fullName evidence="8">RNA polymerase sigma factor</fullName>
    </submittedName>
</protein>
<evidence type="ECO:0000313" key="8">
    <source>
        <dbReference type="EMBL" id="MDO6672779.1"/>
    </source>
</evidence>
<dbReference type="EMBL" id="JAUORK010000015">
    <property type="protein sequence ID" value="MDO6672779.1"/>
    <property type="molecule type" value="Genomic_DNA"/>
</dbReference>
<name>A0AAP4TZS7_9GAMM</name>
<dbReference type="GO" id="GO:0006352">
    <property type="term" value="P:DNA-templated transcription initiation"/>
    <property type="evidence" value="ECO:0007669"/>
    <property type="project" value="InterPro"/>
</dbReference>